<sequence length="449" mass="51762">MAQYDLTPTLSKFFDRHLIIPLLEFLGGRGIYDADQIRQSRIDIMKETKMVDYIISEYVELTGDQDSIPAELLLKREEVLKGLNERQQETEQILGFFQADDVKVTVENSNDSDELYNTLVRVHEFKPEMLDTIYDWAKFNFECGNYKGATEYLDLFRSVAPTNHAKQRPARWGKAAGEILLQEWDTALADLNQLKADIDNSVDRVPITESLNDRAWLIHWSLYVFFNHPKGKDLIVDWCMGGPDYLNAIQTLCPHILRYLVVAILTNRRRRHVIKDVIEIIKQEAPNYKDPVTEFVISLFVEYDFDKSQKQLKECEIVLENDFFLVGCVNDFIDSARQYIFETYCRIHSRISIPVLAETLHLNADEAEKWIANVIRNARLDAKIDAAKGEVLMGIPALSSYQMLIEKTKTLALRTQQMVNQVDKRVGGRTTAGYQEARFDGEQKAALGY</sequence>
<evidence type="ECO:0000256" key="3">
    <source>
        <dbReference type="ARBA" id="ARBA00022917"/>
    </source>
</evidence>
<dbReference type="Pfam" id="PF09440">
    <property type="entry name" value="eIF3_N"/>
    <property type="match status" value="1"/>
</dbReference>
<evidence type="ECO:0000256" key="2">
    <source>
        <dbReference type="ARBA" id="ARBA00022540"/>
    </source>
</evidence>
<evidence type="ECO:0000259" key="7">
    <source>
        <dbReference type="PROSITE" id="PS50250"/>
    </source>
</evidence>
<reference evidence="9" key="1">
    <citation type="submission" date="2017-01" db="EMBL/GenBank/DDBJ databases">
        <title>Comparative genomics of anhydrobiosis in the tardigrade Hypsibius dujardini.</title>
        <authorList>
            <person name="Yoshida Y."/>
            <person name="Koutsovoulos G."/>
            <person name="Laetsch D."/>
            <person name="Stevens L."/>
            <person name="Kumar S."/>
            <person name="Horikawa D."/>
            <person name="Ishino K."/>
            <person name="Komine S."/>
            <person name="Tomita M."/>
            <person name="Blaxter M."/>
            <person name="Arakawa K."/>
        </authorList>
    </citation>
    <scope>NUCLEOTIDE SEQUENCE [LARGE SCALE GENOMIC DNA]</scope>
    <source>
        <strain evidence="9">Z151</strain>
    </source>
</reference>
<comment type="similarity">
    <text evidence="5 6">Belongs to the eIF-3 subunit E family.</text>
</comment>
<organism evidence="8 9">
    <name type="scientific">Hypsibius exemplaris</name>
    <name type="common">Freshwater tardigrade</name>
    <dbReference type="NCBI Taxonomy" id="2072580"/>
    <lineage>
        <taxon>Eukaryota</taxon>
        <taxon>Metazoa</taxon>
        <taxon>Ecdysozoa</taxon>
        <taxon>Tardigrada</taxon>
        <taxon>Eutardigrada</taxon>
        <taxon>Parachela</taxon>
        <taxon>Hypsibioidea</taxon>
        <taxon>Hypsibiidae</taxon>
        <taxon>Hypsibius</taxon>
    </lineage>
</organism>
<dbReference type="InterPro" id="IPR016650">
    <property type="entry name" value="eIF3e"/>
</dbReference>
<dbReference type="Gene3D" id="1.10.10.10">
    <property type="entry name" value="Winged helix-like DNA-binding domain superfamily/Winged helix DNA-binding domain"/>
    <property type="match status" value="1"/>
</dbReference>
<dbReference type="CDD" id="cd21378">
    <property type="entry name" value="eIF3E"/>
    <property type="match status" value="1"/>
</dbReference>
<dbReference type="GO" id="GO:0071540">
    <property type="term" value="C:eukaryotic translation initiation factor 3 complex, eIF3e"/>
    <property type="evidence" value="ECO:0007669"/>
    <property type="project" value="UniProtKB-UniRule"/>
</dbReference>
<dbReference type="OrthoDB" id="417252at2759"/>
<feature type="domain" description="PCI" evidence="7">
    <location>
        <begin position="227"/>
        <end position="398"/>
    </location>
</feature>
<dbReference type="Pfam" id="PF01399">
    <property type="entry name" value="PCI"/>
    <property type="match status" value="1"/>
</dbReference>
<evidence type="ECO:0000256" key="5">
    <source>
        <dbReference type="HAMAP-Rule" id="MF_03004"/>
    </source>
</evidence>
<dbReference type="Proteomes" id="UP000192578">
    <property type="component" value="Unassembled WGS sequence"/>
</dbReference>
<evidence type="ECO:0000256" key="4">
    <source>
        <dbReference type="ARBA" id="ARBA00047068"/>
    </source>
</evidence>
<proteinExistence type="inferred from homology"/>
<dbReference type="PIRSF" id="PIRSF016255">
    <property type="entry name" value="eIF3e_su6"/>
    <property type="match status" value="1"/>
</dbReference>
<name>A0A9X6RL55_HYPEX</name>
<dbReference type="InterPro" id="IPR036390">
    <property type="entry name" value="WH_DNA-bd_sf"/>
</dbReference>
<dbReference type="InterPro" id="IPR036388">
    <property type="entry name" value="WH-like_DNA-bd_sf"/>
</dbReference>
<dbReference type="HAMAP" id="MF_03004">
    <property type="entry name" value="eIF3e"/>
    <property type="match status" value="1"/>
</dbReference>
<dbReference type="GO" id="GO:0033290">
    <property type="term" value="C:eukaryotic 48S preinitiation complex"/>
    <property type="evidence" value="ECO:0007669"/>
    <property type="project" value="UniProtKB-UniRule"/>
</dbReference>
<dbReference type="SUPFAM" id="SSF46785">
    <property type="entry name" value="Winged helix' DNA-binding domain"/>
    <property type="match status" value="1"/>
</dbReference>
<dbReference type="EMBL" id="MTYJ01000249">
    <property type="protein sequence ID" value="OWA52038.1"/>
    <property type="molecule type" value="Genomic_DNA"/>
</dbReference>
<keyword evidence="1 5" id="KW-0963">Cytoplasm</keyword>
<evidence type="ECO:0000313" key="9">
    <source>
        <dbReference type="Proteomes" id="UP000192578"/>
    </source>
</evidence>
<dbReference type="GO" id="GO:0003743">
    <property type="term" value="F:translation initiation factor activity"/>
    <property type="evidence" value="ECO:0007669"/>
    <property type="project" value="UniProtKB-UniRule"/>
</dbReference>
<protein>
    <recommendedName>
        <fullName evidence="5 6">Eukaryotic translation initiation factor 3 subunit E</fullName>
        <shortName evidence="5">eIF3e</shortName>
    </recommendedName>
    <alternativeName>
        <fullName evidence="5">Eukaryotic translation initiation factor 3 subunit 6</fullName>
    </alternativeName>
</protein>
<keyword evidence="9" id="KW-1185">Reference proteome</keyword>
<dbReference type="GO" id="GO:0016282">
    <property type="term" value="C:eukaryotic 43S preinitiation complex"/>
    <property type="evidence" value="ECO:0007669"/>
    <property type="project" value="UniProtKB-UniRule"/>
</dbReference>
<evidence type="ECO:0000256" key="6">
    <source>
        <dbReference type="PIRNR" id="PIRNR016255"/>
    </source>
</evidence>
<dbReference type="AlphaFoldDB" id="A0A9X6RL55"/>
<evidence type="ECO:0000256" key="1">
    <source>
        <dbReference type="ARBA" id="ARBA00022490"/>
    </source>
</evidence>
<comment type="subunit">
    <text evidence="4">Component of the eukaryotic translation initiation factor 3 (eIF-3) complex. The eIF-3 complex interacts with pix. Interacts with mxt.</text>
</comment>
<dbReference type="InterPro" id="IPR019010">
    <property type="entry name" value="eIF3e_N"/>
</dbReference>
<evidence type="ECO:0000313" key="8">
    <source>
        <dbReference type="EMBL" id="OWA52038.1"/>
    </source>
</evidence>
<comment type="subcellular location">
    <subcellularLocation>
        <location evidence="5 6">Cytoplasm</location>
    </subcellularLocation>
</comment>
<dbReference type="InterPro" id="IPR000717">
    <property type="entry name" value="PCI_dom"/>
</dbReference>
<comment type="function">
    <text evidence="5">Component of the eukaryotic translation initiation factor 3 (eIF-3) complex, which is involved in protein synthesis of a specialized repertoire of mRNAs and, together with other initiation factors, stimulates binding of mRNA and methionyl-tRNAi to the 40S ribosome. The eIF-3 complex specifically targets and initiates translation of a subset of mRNAs involved in cell proliferation.</text>
</comment>
<dbReference type="PROSITE" id="PS50250">
    <property type="entry name" value="PCI"/>
    <property type="match status" value="1"/>
</dbReference>
<gene>
    <name evidence="8" type="ORF">BV898_16494</name>
</gene>
<dbReference type="SMART" id="SM00088">
    <property type="entry name" value="PINT"/>
    <property type="match status" value="1"/>
</dbReference>
<dbReference type="PANTHER" id="PTHR10317">
    <property type="entry name" value="EUKARYOTIC TRANSLATION INITIATION FACTOR 3 SUBUNIT E"/>
    <property type="match status" value="1"/>
</dbReference>
<dbReference type="SMART" id="SM01186">
    <property type="entry name" value="eIF3_N"/>
    <property type="match status" value="1"/>
</dbReference>
<comment type="caution">
    <text evidence="8">The sequence shown here is derived from an EMBL/GenBank/DDBJ whole genome shotgun (WGS) entry which is preliminary data.</text>
</comment>
<keyword evidence="2 5" id="KW-0396">Initiation factor</keyword>
<keyword evidence="3 5" id="KW-0648">Protein biosynthesis</keyword>
<accession>A0A9X6RL55</accession>
<dbReference type="GO" id="GO:0001732">
    <property type="term" value="P:formation of cytoplasmic translation initiation complex"/>
    <property type="evidence" value="ECO:0007669"/>
    <property type="project" value="UniProtKB-UniRule"/>
</dbReference>